<protein>
    <submittedName>
        <fullName evidence="1">Uncharacterized protein</fullName>
    </submittedName>
</protein>
<sequence length="161" mass="18582">EDKQVWRGKPCGEHSVRSGYRLLLEESAEVEPTLQQCTQEDESLEHAFRDYQAVKEIWSMLDISWPTEMSCASYKTSVKIMLEVRGKGFRRSDSGDENDIERLLRKVVEDDNRWAEIVEDDNRWAEIGHLHRSGSLGELFPGLEGFLCVKALSTFSNMRVK</sequence>
<name>A0A7J8SXG1_GOSDV</name>
<organism evidence="1 2">
    <name type="scientific">Gossypium davidsonii</name>
    <name type="common">Davidson's cotton</name>
    <name type="synonym">Gossypium klotzschianum subsp. davidsonii</name>
    <dbReference type="NCBI Taxonomy" id="34287"/>
    <lineage>
        <taxon>Eukaryota</taxon>
        <taxon>Viridiplantae</taxon>
        <taxon>Streptophyta</taxon>
        <taxon>Embryophyta</taxon>
        <taxon>Tracheophyta</taxon>
        <taxon>Spermatophyta</taxon>
        <taxon>Magnoliopsida</taxon>
        <taxon>eudicotyledons</taxon>
        <taxon>Gunneridae</taxon>
        <taxon>Pentapetalae</taxon>
        <taxon>rosids</taxon>
        <taxon>malvids</taxon>
        <taxon>Malvales</taxon>
        <taxon>Malvaceae</taxon>
        <taxon>Malvoideae</taxon>
        <taxon>Gossypium</taxon>
    </lineage>
</organism>
<feature type="non-terminal residue" evidence="1">
    <location>
        <position position="1"/>
    </location>
</feature>
<reference evidence="1 2" key="1">
    <citation type="journal article" date="2019" name="Genome Biol. Evol.">
        <title>Insights into the evolution of the New World diploid cottons (Gossypium, subgenus Houzingenia) based on genome sequencing.</title>
        <authorList>
            <person name="Grover C.E."/>
            <person name="Arick M.A. 2nd"/>
            <person name="Thrash A."/>
            <person name="Conover J.L."/>
            <person name="Sanders W.S."/>
            <person name="Peterson D.G."/>
            <person name="Frelichowski J.E."/>
            <person name="Scheffler J.A."/>
            <person name="Scheffler B.E."/>
            <person name="Wendel J.F."/>
        </authorList>
    </citation>
    <scope>NUCLEOTIDE SEQUENCE [LARGE SCALE GENOMIC DNA]</scope>
    <source>
        <strain evidence="1">27</strain>
        <tissue evidence="1">Leaf</tissue>
    </source>
</reference>
<keyword evidence="2" id="KW-1185">Reference proteome</keyword>
<comment type="caution">
    <text evidence="1">The sequence shown here is derived from an EMBL/GenBank/DDBJ whole genome shotgun (WGS) entry which is preliminary data.</text>
</comment>
<evidence type="ECO:0000313" key="2">
    <source>
        <dbReference type="Proteomes" id="UP000593561"/>
    </source>
</evidence>
<accession>A0A7J8SXG1</accession>
<dbReference type="Proteomes" id="UP000593561">
    <property type="component" value="Unassembled WGS sequence"/>
</dbReference>
<proteinExistence type="predicted"/>
<gene>
    <name evidence="1" type="ORF">Godav_002869</name>
</gene>
<dbReference type="AlphaFoldDB" id="A0A7J8SXG1"/>
<dbReference type="EMBL" id="JABFAC010000012">
    <property type="protein sequence ID" value="MBA0630808.1"/>
    <property type="molecule type" value="Genomic_DNA"/>
</dbReference>
<evidence type="ECO:0000313" key="1">
    <source>
        <dbReference type="EMBL" id="MBA0630808.1"/>
    </source>
</evidence>